<dbReference type="GO" id="GO:0055085">
    <property type="term" value="P:transmembrane transport"/>
    <property type="evidence" value="ECO:0007669"/>
    <property type="project" value="TreeGrafter"/>
</dbReference>
<keyword evidence="3 6" id="KW-0812">Transmembrane</keyword>
<protein>
    <recommendedName>
        <fullName evidence="9">AI-2E family transporter</fullName>
    </recommendedName>
</protein>
<reference evidence="7 8" key="1">
    <citation type="journal article" date="2016" name="Nat. Commun.">
        <title>Thousands of microbial genomes shed light on interconnected biogeochemical processes in an aquifer system.</title>
        <authorList>
            <person name="Anantharaman K."/>
            <person name="Brown C.T."/>
            <person name="Hug L.A."/>
            <person name="Sharon I."/>
            <person name="Castelle C.J."/>
            <person name="Probst A.J."/>
            <person name="Thomas B.C."/>
            <person name="Singh A."/>
            <person name="Wilkins M.J."/>
            <person name="Karaoz U."/>
            <person name="Brodie E.L."/>
            <person name="Williams K.H."/>
            <person name="Hubbard S.S."/>
            <person name="Banfield J.F."/>
        </authorList>
    </citation>
    <scope>NUCLEOTIDE SEQUENCE [LARGE SCALE GENOMIC DNA]</scope>
</reference>
<dbReference type="Pfam" id="PF01594">
    <property type="entry name" value="AI-2E_transport"/>
    <property type="match status" value="1"/>
</dbReference>
<evidence type="ECO:0000313" key="8">
    <source>
        <dbReference type="Proteomes" id="UP000176853"/>
    </source>
</evidence>
<dbReference type="EMBL" id="MEVB01000010">
    <property type="protein sequence ID" value="OGC52862.1"/>
    <property type="molecule type" value="Genomic_DNA"/>
</dbReference>
<comment type="similarity">
    <text evidence="2">Belongs to the autoinducer-2 exporter (AI-2E) (TC 2.A.86) family.</text>
</comment>
<dbReference type="AlphaFoldDB" id="A0A1F4V6N7"/>
<feature type="transmembrane region" description="Helical" evidence="6">
    <location>
        <begin position="218"/>
        <end position="240"/>
    </location>
</feature>
<organism evidence="7 8">
    <name type="scientific">candidate division WWE3 bacterium RIFCSPHIGHO2_01_FULL_43_9</name>
    <dbReference type="NCBI Taxonomy" id="1802618"/>
    <lineage>
        <taxon>Bacteria</taxon>
        <taxon>Katanobacteria</taxon>
    </lineage>
</organism>
<evidence type="ECO:0008006" key="9">
    <source>
        <dbReference type="Google" id="ProtNLM"/>
    </source>
</evidence>
<feature type="transmembrane region" description="Helical" evidence="6">
    <location>
        <begin position="194"/>
        <end position="212"/>
    </location>
</feature>
<evidence type="ECO:0000256" key="2">
    <source>
        <dbReference type="ARBA" id="ARBA00009773"/>
    </source>
</evidence>
<feature type="transmembrane region" description="Helical" evidence="6">
    <location>
        <begin position="283"/>
        <end position="316"/>
    </location>
</feature>
<gene>
    <name evidence="7" type="ORF">A2709_00710</name>
</gene>
<feature type="transmembrane region" description="Helical" evidence="6">
    <location>
        <begin position="61"/>
        <end position="82"/>
    </location>
</feature>
<evidence type="ECO:0000256" key="3">
    <source>
        <dbReference type="ARBA" id="ARBA00022692"/>
    </source>
</evidence>
<evidence type="ECO:0000256" key="6">
    <source>
        <dbReference type="SAM" id="Phobius"/>
    </source>
</evidence>
<proteinExistence type="inferred from homology"/>
<evidence type="ECO:0000256" key="5">
    <source>
        <dbReference type="ARBA" id="ARBA00023136"/>
    </source>
</evidence>
<dbReference type="Proteomes" id="UP000176853">
    <property type="component" value="Unassembled WGS sequence"/>
</dbReference>
<dbReference type="PANTHER" id="PTHR21716">
    <property type="entry name" value="TRANSMEMBRANE PROTEIN"/>
    <property type="match status" value="1"/>
</dbReference>
<dbReference type="InterPro" id="IPR002549">
    <property type="entry name" value="AI-2E-like"/>
</dbReference>
<comment type="subcellular location">
    <subcellularLocation>
        <location evidence="1">Membrane</location>
        <topology evidence="1">Multi-pass membrane protein</topology>
    </subcellularLocation>
</comment>
<name>A0A1F4V6N7_UNCKA</name>
<keyword evidence="4 6" id="KW-1133">Transmembrane helix</keyword>
<dbReference type="GO" id="GO:0016020">
    <property type="term" value="C:membrane"/>
    <property type="evidence" value="ECO:0007669"/>
    <property type="project" value="UniProtKB-SubCell"/>
</dbReference>
<feature type="transmembrane region" description="Helical" evidence="6">
    <location>
        <begin position="252"/>
        <end position="271"/>
    </location>
</feature>
<keyword evidence="5 6" id="KW-0472">Membrane</keyword>
<evidence type="ECO:0000256" key="1">
    <source>
        <dbReference type="ARBA" id="ARBA00004141"/>
    </source>
</evidence>
<evidence type="ECO:0000313" key="7">
    <source>
        <dbReference type="EMBL" id="OGC52862.1"/>
    </source>
</evidence>
<feature type="transmembrane region" description="Helical" evidence="6">
    <location>
        <begin position="31"/>
        <end position="49"/>
    </location>
</feature>
<evidence type="ECO:0000256" key="4">
    <source>
        <dbReference type="ARBA" id="ARBA00022989"/>
    </source>
</evidence>
<feature type="transmembrane region" description="Helical" evidence="6">
    <location>
        <begin position="134"/>
        <end position="153"/>
    </location>
</feature>
<feature type="transmembrane region" description="Helical" evidence="6">
    <location>
        <begin position="7"/>
        <end position="25"/>
    </location>
</feature>
<comment type="caution">
    <text evidence="7">The sequence shown here is derived from an EMBL/GenBank/DDBJ whole genome shotgun (WGS) entry which is preliminary data.</text>
</comment>
<accession>A0A1F4V6N7</accession>
<dbReference type="PANTHER" id="PTHR21716:SF62">
    <property type="entry name" value="TRANSPORT PROTEIN YDBI-RELATED"/>
    <property type="match status" value="1"/>
</dbReference>
<sequence>MDKEFSITLKTLLLFVALVLCAFVVYKMSSIFGILGLSLLVSISLEQSIKFLVRRRVRRTFAVYSVYVLLVVVVVGIVTMVVPPLAREVTKFLENLPAIIQSMGDLSRFGVSASDLLPQVTRITSGIISVSYSVFSNIAVLITIFFLALYISLDLENIKPRLLALFPKEIEEQVEEIVYEVEVSVSQWLKGQSFLMLVVGLATLVGLSFIGVEYALALAVIAGFLEIVPMIGPVISAVIASAITFTQSPGKGILVVLLFIVVQQLENNLLVPRIMQKVSGFSPLVILIAVITFTNFFGVVGTVVAVPCVMIGFAIAKRFLNFAGSE</sequence>